<dbReference type="SUPFAM" id="SSF55785">
    <property type="entry name" value="PYP-like sensor domain (PAS domain)"/>
    <property type="match status" value="1"/>
</dbReference>
<evidence type="ECO:0000313" key="1">
    <source>
        <dbReference type="EMBL" id="MBY4635636.1"/>
    </source>
</evidence>
<accession>A0ABS7M9E8</accession>
<sequence>MAYTDPLPLRHSWPLFERERYFALGQLEGGARLDAVADIVDAIAAGQPLHPRIGQWECRLSDNRLSWSGEVYDIFGIARGAEVARGDAVALYAENSRAAMERLRAHAIRHRRGFTIDVEIRPDRAEPRWMRLIAAPVCSGDAVVGLRGLKFIVGNTAE</sequence>
<proteinExistence type="predicted"/>
<keyword evidence="2" id="KW-1185">Reference proteome</keyword>
<dbReference type="Proteomes" id="UP001166571">
    <property type="component" value="Unassembled WGS sequence"/>
</dbReference>
<protein>
    <recommendedName>
        <fullName evidence="3">PAS domain-containing protein</fullName>
    </recommendedName>
</protein>
<organism evidence="1 2">
    <name type="scientific">Sphingopyxis jiangsuensis</name>
    <dbReference type="NCBI Taxonomy" id="2871171"/>
    <lineage>
        <taxon>Bacteria</taxon>
        <taxon>Pseudomonadati</taxon>
        <taxon>Pseudomonadota</taxon>
        <taxon>Alphaproteobacteria</taxon>
        <taxon>Sphingomonadales</taxon>
        <taxon>Sphingomonadaceae</taxon>
        <taxon>Sphingopyxis</taxon>
    </lineage>
</organism>
<comment type="caution">
    <text evidence="1">The sequence shown here is derived from an EMBL/GenBank/DDBJ whole genome shotgun (WGS) entry which is preliminary data.</text>
</comment>
<dbReference type="InterPro" id="IPR035965">
    <property type="entry name" value="PAS-like_dom_sf"/>
</dbReference>
<dbReference type="EMBL" id="JAILXK010000001">
    <property type="protein sequence ID" value="MBY4635636.1"/>
    <property type="molecule type" value="Genomic_DNA"/>
</dbReference>
<dbReference type="RefSeq" id="WP_222135450.1">
    <property type="nucleotide sequence ID" value="NZ_JAILXK010000001.1"/>
</dbReference>
<name>A0ABS7M9E8_9SPHN</name>
<evidence type="ECO:0000313" key="2">
    <source>
        <dbReference type="Proteomes" id="UP001166571"/>
    </source>
</evidence>
<reference evidence="1" key="1">
    <citation type="submission" date="2021-08" db="EMBL/GenBank/DDBJ databases">
        <title>Sphingopyxis panaciterrulae sp. nov., isolated from the surface water of the Yellow Sea.</title>
        <authorList>
            <person name="Gao Z."/>
            <person name="Zhang D."/>
            <person name="Zhang A."/>
        </authorList>
    </citation>
    <scope>NUCLEOTIDE SEQUENCE</scope>
    <source>
        <strain evidence="1">XHP0097</strain>
    </source>
</reference>
<gene>
    <name evidence="1" type="ORF">K5P26_00615</name>
</gene>
<evidence type="ECO:0008006" key="3">
    <source>
        <dbReference type="Google" id="ProtNLM"/>
    </source>
</evidence>
<dbReference type="Gene3D" id="3.30.450.20">
    <property type="entry name" value="PAS domain"/>
    <property type="match status" value="1"/>
</dbReference>